<protein>
    <recommendedName>
        <fullName evidence="1">Glutaredoxin domain-containing protein</fullName>
    </recommendedName>
</protein>
<dbReference type="InterPro" id="IPR036249">
    <property type="entry name" value="Thioredoxin-like_sf"/>
</dbReference>
<feature type="domain" description="Glutaredoxin" evidence="1">
    <location>
        <begin position="6"/>
        <end position="57"/>
    </location>
</feature>
<reference evidence="2" key="1">
    <citation type="submission" date="2015-10" db="EMBL/GenBank/DDBJ databases">
        <authorList>
            <person name="Gilbert D.G."/>
        </authorList>
    </citation>
    <scope>NUCLEOTIDE SEQUENCE</scope>
</reference>
<sequence>MADIPVVYTLTVCPACDALRAAWKRDGIEYQEIRVDQNQDDLDAALDYADTVPIIIYPDGRVEVGFEGMTG</sequence>
<dbReference type="EMBL" id="FAXA01000207">
    <property type="protein sequence ID" value="CUV02229.1"/>
    <property type="molecule type" value="Genomic_DNA"/>
</dbReference>
<dbReference type="AlphaFoldDB" id="A0A160V8G7"/>
<gene>
    <name evidence="2" type="ORF">MGWOODY_Clf1730</name>
</gene>
<accession>A0A160V8G7</accession>
<proteinExistence type="predicted"/>
<evidence type="ECO:0000313" key="2">
    <source>
        <dbReference type="EMBL" id="CUV02229.1"/>
    </source>
</evidence>
<dbReference type="SUPFAM" id="SSF52833">
    <property type="entry name" value="Thioredoxin-like"/>
    <property type="match status" value="1"/>
</dbReference>
<evidence type="ECO:0000259" key="1">
    <source>
        <dbReference type="Pfam" id="PF00462"/>
    </source>
</evidence>
<dbReference type="Gene3D" id="3.40.30.10">
    <property type="entry name" value="Glutaredoxin"/>
    <property type="match status" value="1"/>
</dbReference>
<organism evidence="2">
    <name type="scientific">hydrothermal vent metagenome</name>
    <dbReference type="NCBI Taxonomy" id="652676"/>
    <lineage>
        <taxon>unclassified sequences</taxon>
        <taxon>metagenomes</taxon>
        <taxon>ecological metagenomes</taxon>
    </lineage>
</organism>
<dbReference type="Pfam" id="PF00462">
    <property type="entry name" value="Glutaredoxin"/>
    <property type="match status" value="1"/>
</dbReference>
<dbReference type="InterPro" id="IPR002109">
    <property type="entry name" value="Glutaredoxin"/>
</dbReference>
<name>A0A160V8G7_9ZZZZ</name>